<dbReference type="RefSeq" id="XP_005788383.1">
    <property type="nucleotide sequence ID" value="XM_005788326.1"/>
</dbReference>
<keyword evidence="2" id="KW-0479">Metal-binding</keyword>
<dbReference type="InterPro" id="IPR036663">
    <property type="entry name" value="Fumarylacetoacetase_C_sf"/>
</dbReference>
<dbReference type="STRING" id="2903.R1BWC3"/>
<dbReference type="PANTHER" id="PTHR11820">
    <property type="entry name" value="ACYLPYRUVASE"/>
    <property type="match status" value="1"/>
</dbReference>
<dbReference type="GO" id="GO:0005739">
    <property type="term" value="C:mitochondrion"/>
    <property type="evidence" value="ECO:0007669"/>
    <property type="project" value="TreeGrafter"/>
</dbReference>
<dbReference type="KEGG" id="ehx:EMIHUDRAFT_66614"/>
<dbReference type="AlphaFoldDB" id="A0A0D3KJL9"/>
<sequence length="212" mass="21937">MAWWSRTRVVYAIGRNYVAHAHELNNPVPKAPFWFIKPASSIIGSGAPHQLAPGATDTHHELELGVVIGRRATRVKAADAMAHVGGYCLALDMTDRGAQDAAKKAGKPWAAAKGWDTSCPVSEMVPAAAVADPSSLDMWLRVNGEAAPRQSGSTGVPALVEAVSRVHTLEEGDLLLTGTPEGVGPVGPGDVITAGIDSLGLSLTVPVVAAPS</sequence>
<dbReference type="EnsemblProtists" id="EOD35954">
    <property type="protein sequence ID" value="EOD35954"/>
    <property type="gene ID" value="EMIHUDRAFT_70982"/>
</dbReference>
<evidence type="ECO:0000313" key="4">
    <source>
        <dbReference type="EnsemblProtists" id="EOD35954"/>
    </source>
</evidence>
<proteinExistence type="inferred from homology"/>
<dbReference type="GO" id="GO:0018773">
    <property type="term" value="F:acetylpyruvate hydrolase activity"/>
    <property type="evidence" value="ECO:0007669"/>
    <property type="project" value="TreeGrafter"/>
</dbReference>
<dbReference type="RefSeq" id="XP_005766456.1">
    <property type="nucleotide sequence ID" value="XM_005766399.1"/>
</dbReference>
<dbReference type="OMA" id="WNIAETI"/>
<keyword evidence="5" id="KW-1185">Reference proteome</keyword>
<dbReference type="Proteomes" id="UP000013827">
    <property type="component" value="Unassembled WGS sequence"/>
</dbReference>
<dbReference type="KEGG" id="ehx:EMIHUDRAFT_70982"/>
<dbReference type="PaxDb" id="2903-EOD14027"/>
<evidence type="ECO:0000256" key="1">
    <source>
        <dbReference type="ARBA" id="ARBA00010211"/>
    </source>
</evidence>
<comment type="similarity">
    <text evidence="1">Belongs to the FAH family.</text>
</comment>
<evidence type="ECO:0000259" key="3">
    <source>
        <dbReference type="Pfam" id="PF01557"/>
    </source>
</evidence>
<dbReference type="GeneID" id="17281225"/>
<evidence type="ECO:0000256" key="2">
    <source>
        <dbReference type="ARBA" id="ARBA00022723"/>
    </source>
</evidence>
<protein>
    <recommendedName>
        <fullName evidence="3">Fumarylacetoacetase-like C-terminal domain-containing protein</fullName>
    </recommendedName>
</protein>
<feature type="domain" description="Fumarylacetoacetase-like C-terminal" evidence="3">
    <location>
        <begin position="10"/>
        <end position="200"/>
    </location>
</feature>
<reference evidence="4" key="2">
    <citation type="submission" date="2024-10" db="UniProtKB">
        <authorList>
            <consortium name="EnsemblProtists"/>
        </authorList>
    </citation>
    <scope>IDENTIFICATION</scope>
</reference>
<accession>A0A0D3KJL9</accession>
<dbReference type="GeneID" id="17260254"/>
<name>A0A0D3KJL9_EMIH1</name>
<dbReference type="Pfam" id="PF01557">
    <property type="entry name" value="FAA_hydrolase"/>
    <property type="match status" value="1"/>
</dbReference>
<organism evidence="4 5">
    <name type="scientific">Emiliania huxleyi (strain CCMP1516)</name>
    <dbReference type="NCBI Taxonomy" id="280463"/>
    <lineage>
        <taxon>Eukaryota</taxon>
        <taxon>Haptista</taxon>
        <taxon>Haptophyta</taxon>
        <taxon>Prymnesiophyceae</taxon>
        <taxon>Isochrysidales</taxon>
        <taxon>Noelaerhabdaceae</taxon>
        <taxon>Emiliania</taxon>
    </lineage>
</organism>
<dbReference type="EnsemblProtists" id="EOD14027">
    <property type="protein sequence ID" value="EOD14027"/>
    <property type="gene ID" value="EMIHUDRAFT_66614"/>
</dbReference>
<dbReference type="HOGENOM" id="CLU_028458_5_0_1"/>
<evidence type="ECO:0000313" key="5">
    <source>
        <dbReference type="Proteomes" id="UP000013827"/>
    </source>
</evidence>
<dbReference type="eggNOG" id="KOG1535">
    <property type="taxonomic scope" value="Eukaryota"/>
</dbReference>
<dbReference type="PANTHER" id="PTHR11820:SF7">
    <property type="entry name" value="ACYLPYRUVASE FAHD1, MITOCHONDRIAL"/>
    <property type="match status" value="1"/>
</dbReference>
<dbReference type="InterPro" id="IPR011234">
    <property type="entry name" value="Fumarylacetoacetase-like_C"/>
</dbReference>
<dbReference type="GO" id="GO:0046872">
    <property type="term" value="F:metal ion binding"/>
    <property type="evidence" value="ECO:0007669"/>
    <property type="project" value="UniProtKB-KW"/>
</dbReference>
<dbReference type="Gene3D" id="3.90.850.10">
    <property type="entry name" value="Fumarylacetoacetase-like, C-terminal domain"/>
    <property type="match status" value="1"/>
</dbReference>
<dbReference type="SUPFAM" id="SSF56529">
    <property type="entry name" value="FAH"/>
    <property type="match status" value="1"/>
</dbReference>
<reference evidence="5" key="1">
    <citation type="journal article" date="2013" name="Nature">
        <title>Pan genome of the phytoplankton Emiliania underpins its global distribution.</title>
        <authorList>
            <person name="Read B.A."/>
            <person name="Kegel J."/>
            <person name="Klute M.J."/>
            <person name="Kuo A."/>
            <person name="Lefebvre S.C."/>
            <person name="Maumus F."/>
            <person name="Mayer C."/>
            <person name="Miller J."/>
            <person name="Monier A."/>
            <person name="Salamov A."/>
            <person name="Young J."/>
            <person name="Aguilar M."/>
            <person name="Claverie J.M."/>
            <person name="Frickenhaus S."/>
            <person name="Gonzalez K."/>
            <person name="Herman E.K."/>
            <person name="Lin Y.C."/>
            <person name="Napier J."/>
            <person name="Ogata H."/>
            <person name="Sarno A.F."/>
            <person name="Shmutz J."/>
            <person name="Schroeder D."/>
            <person name="de Vargas C."/>
            <person name="Verret F."/>
            <person name="von Dassow P."/>
            <person name="Valentin K."/>
            <person name="Van de Peer Y."/>
            <person name="Wheeler G."/>
            <person name="Dacks J.B."/>
            <person name="Delwiche C.F."/>
            <person name="Dyhrman S.T."/>
            <person name="Glockner G."/>
            <person name="John U."/>
            <person name="Richards T."/>
            <person name="Worden A.Z."/>
            <person name="Zhang X."/>
            <person name="Grigoriev I.V."/>
            <person name="Allen A.E."/>
            <person name="Bidle K."/>
            <person name="Borodovsky M."/>
            <person name="Bowler C."/>
            <person name="Brownlee C."/>
            <person name="Cock J.M."/>
            <person name="Elias M."/>
            <person name="Gladyshev V.N."/>
            <person name="Groth M."/>
            <person name="Guda C."/>
            <person name="Hadaegh A."/>
            <person name="Iglesias-Rodriguez M.D."/>
            <person name="Jenkins J."/>
            <person name="Jones B.M."/>
            <person name="Lawson T."/>
            <person name="Leese F."/>
            <person name="Lindquist E."/>
            <person name="Lobanov A."/>
            <person name="Lomsadze A."/>
            <person name="Malik S.B."/>
            <person name="Marsh M.E."/>
            <person name="Mackinder L."/>
            <person name="Mock T."/>
            <person name="Mueller-Roeber B."/>
            <person name="Pagarete A."/>
            <person name="Parker M."/>
            <person name="Probert I."/>
            <person name="Quesneville H."/>
            <person name="Raines C."/>
            <person name="Rensing S.A."/>
            <person name="Riano-Pachon D.M."/>
            <person name="Richier S."/>
            <person name="Rokitta S."/>
            <person name="Shiraiwa Y."/>
            <person name="Soanes D.M."/>
            <person name="van der Giezen M."/>
            <person name="Wahlund T.M."/>
            <person name="Williams B."/>
            <person name="Wilson W."/>
            <person name="Wolfe G."/>
            <person name="Wurch L.L."/>
        </authorList>
    </citation>
    <scope>NUCLEOTIDE SEQUENCE</scope>
</reference>